<dbReference type="Gene3D" id="1.10.3990.20">
    <property type="entry name" value="protein bp1543"/>
    <property type="match status" value="1"/>
</dbReference>
<gene>
    <name evidence="1" type="ORF">SAMN06265795_101112</name>
</gene>
<evidence type="ECO:0008006" key="3">
    <source>
        <dbReference type="Google" id="ProtNLM"/>
    </source>
</evidence>
<evidence type="ECO:0000313" key="2">
    <source>
        <dbReference type="Proteomes" id="UP000198284"/>
    </source>
</evidence>
<dbReference type="AlphaFoldDB" id="A0A239BVR9"/>
<keyword evidence="2" id="KW-1185">Reference proteome</keyword>
<dbReference type="InterPro" id="IPR038268">
    <property type="entry name" value="RHH_sf"/>
</dbReference>
<sequence>MPTTAQRMLTLHSGRRIPMKLDEATWQAIDWLADQQSKTWQVWCADALAPASDAENMTAALREAAMCRLLEQTIFQDRAAQYAAMGNHPLIRDSGMLDDAELGSILEKAHVQGRLDFGGFEVVFGFDEHGQDCVWIRNGLRNGLHFAFIVPHGLTTSNEKHQ</sequence>
<reference evidence="1 2" key="1">
    <citation type="submission" date="2017-06" db="EMBL/GenBank/DDBJ databases">
        <authorList>
            <person name="Kim H.J."/>
            <person name="Triplett B.A."/>
        </authorList>
    </citation>
    <scope>NUCLEOTIDE SEQUENCE [LARGE SCALE GENOMIC DNA]</scope>
    <source>
        <strain evidence="1 2">U15</strain>
    </source>
</reference>
<evidence type="ECO:0000313" key="1">
    <source>
        <dbReference type="EMBL" id="SNS12000.1"/>
    </source>
</evidence>
<organism evidence="1 2">
    <name type="scientific">Noviherbaspirillum humi</name>
    <dbReference type="NCBI Taxonomy" id="1688639"/>
    <lineage>
        <taxon>Bacteria</taxon>
        <taxon>Pseudomonadati</taxon>
        <taxon>Pseudomonadota</taxon>
        <taxon>Betaproteobacteria</taxon>
        <taxon>Burkholderiales</taxon>
        <taxon>Oxalobacteraceae</taxon>
        <taxon>Noviherbaspirillum</taxon>
    </lineage>
</organism>
<dbReference type="Proteomes" id="UP000198284">
    <property type="component" value="Unassembled WGS sequence"/>
</dbReference>
<name>A0A239BVR9_9BURK</name>
<accession>A0A239BVR9</accession>
<proteinExistence type="predicted"/>
<protein>
    <recommendedName>
        <fullName evidence="3">Ribbon-helix-helix domain-containing protein</fullName>
    </recommendedName>
</protein>
<dbReference type="EMBL" id="FZOT01000001">
    <property type="protein sequence ID" value="SNS12000.1"/>
    <property type="molecule type" value="Genomic_DNA"/>
</dbReference>